<accession>A0A2H1WAE8</accession>
<gene>
    <name evidence="1" type="ORF">SFRICE_016558</name>
</gene>
<name>A0A2H1WAE8_SPOFR</name>
<protein>
    <submittedName>
        <fullName evidence="1">SFRICE_016558</fullName>
    </submittedName>
</protein>
<reference evidence="1" key="1">
    <citation type="submission" date="2016-07" db="EMBL/GenBank/DDBJ databases">
        <authorList>
            <person name="Bretaudeau A."/>
        </authorList>
    </citation>
    <scope>NUCLEOTIDE SEQUENCE</scope>
    <source>
        <strain evidence="1">Rice</strain>
        <tissue evidence="1">Whole body</tissue>
    </source>
</reference>
<dbReference type="AlphaFoldDB" id="A0A2H1WAE8"/>
<sequence length="135" mass="14856">MNGIIETPCYQWEISKYRKKPSNTLPDPTIELETSCPVVALATTNQFLNIITKLTDPFRVLDNEGTYSLSTVATARSGAKMARATSQSPASRLQAPRLDGIQGCRRDCVMARYRSTDIAVMVNTLEATATPEDKV</sequence>
<proteinExistence type="predicted"/>
<evidence type="ECO:0000313" key="1">
    <source>
        <dbReference type="EMBL" id="SOQ49464.1"/>
    </source>
</evidence>
<organism evidence="1">
    <name type="scientific">Spodoptera frugiperda</name>
    <name type="common">Fall armyworm</name>
    <dbReference type="NCBI Taxonomy" id="7108"/>
    <lineage>
        <taxon>Eukaryota</taxon>
        <taxon>Metazoa</taxon>
        <taxon>Ecdysozoa</taxon>
        <taxon>Arthropoda</taxon>
        <taxon>Hexapoda</taxon>
        <taxon>Insecta</taxon>
        <taxon>Pterygota</taxon>
        <taxon>Neoptera</taxon>
        <taxon>Endopterygota</taxon>
        <taxon>Lepidoptera</taxon>
        <taxon>Glossata</taxon>
        <taxon>Ditrysia</taxon>
        <taxon>Noctuoidea</taxon>
        <taxon>Noctuidae</taxon>
        <taxon>Amphipyrinae</taxon>
        <taxon>Spodoptera</taxon>
    </lineage>
</organism>
<dbReference type="EMBL" id="ODYU01007044">
    <property type="protein sequence ID" value="SOQ49464.1"/>
    <property type="molecule type" value="Genomic_DNA"/>
</dbReference>